<gene>
    <name evidence="1" type="ORF">GCM10008939_32040</name>
</gene>
<dbReference type="AlphaFoldDB" id="A0A917UUC0"/>
<comment type="caution">
    <text evidence="1">The sequence shown here is derived from an EMBL/GenBank/DDBJ whole genome shotgun (WGS) entry which is preliminary data.</text>
</comment>
<sequence>MKIRFTGRSIRVRLDDLETDMLLRRQPLEQRLSWPGGGWGLRLDPARHGVTADGSDLTVGLADDLATLLDPLQEGVSLEAFGGDLRLRIEKDFTPEHLA</sequence>
<keyword evidence="2" id="KW-1185">Reference proteome</keyword>
<organism evidence="1 2">
    <name type="scientific">Deinococcus aquiradiocola</name>
    <dbReference type="NCBI Taxonomy" id="393059"/>
    <lineage>
        <taxon>Bacteria</taxon>
        <taxon>Thermotogati</taxon>
        <taxon>Deinococcota</taxon>
        <taxon>Deinococci</taxon>
        <taxon>Deinococcales</taxon>
        <taxon>Deinococcaceae</taxon>
        <taxon>Deinococcus</taxon>
    </lineage>
</organism>
<dbReference type="RefSeq" id="WP_188964314.1">
    <property type="nucleotide sequence ID" value="NZ_BMOE01000014.1"/>
</dbReference>
<evidence type="ECO:0000313" key="2">
    <source>
        <dbReference type="Proteomes" id="UP000635726"/>
    </source>
</evidence>
<reference evidence="1" key="2">
    <citation type="submission" date="2020-09" db="EMBL/GenBank/DDBJ databases">
        <authorList>
            <person name="Sun Q."/>
            <person name="Ohkuma M."/>
        </authorList>
    </citation>
    <scope>NUCLEOTIDE SEQUENCE</scope>
    <source>
        <strain evidence="1">JCM 14371</strain>
    </source>
</reference>
<dbReference type="InterPro" id="IPR053825">
    <property type="entry name" value="DUF7009"/>
</dbReference>
<accession>A0A917UUC0</accession>
<evidence type="ECO:0000313" key="1">
    <source>
        <dbReference type="EMBL" id="GGJ85750.1"/>
    </source>
</evidence>
<dbReference type="EMBL" id="BMOE01000014">
    <property type="protein sequence ID" value="GGJ85750.1"/>
    <property type="molecule type" value="Genomic_DNA"/>
</dbReference>
<name>A0A917UUC0_9DEIO</name>
<dbReference type="Proteomes" id="UP000635726">
    <property type="component" value="Unassembled WGS sequence"/>
</dbReference>
<protein>
    <submittedName>
        <fullName evidence="1">Uncharacterized protein</fullName>
    </submittedName>
</protein>
<proteinExistence type="predicted"/>
<reference evidence="1" key="1">
    <citation type="journal article" date="2014" name="Int. J. Syst. Evol. Microbiol.">
        <title>Complete genome sequence of Corynebacterium casei LMG S-19264T (=DSM 44701T), isolated from a smear-ripened cheese.</title>
        <authorList>
            <consortium name="US DOE Joint Genome Institute (JGI-PGF)"/>
            <person name="Walter F."/>
            <person name="Albersmeier A."/>
            <person name="Kalinowski J."/>
            <person name="Ruckert C."/>
        </authorList>
    </citation>
    <scope>NUCLEOTIDE SEQUENCE</scope>
    <source>
        <strain evidence="1">JCM 14371</strain>
    </source>
</reference>
<dbReference type="Pfam" id="PF22668">
    <property type="entry name" value="DUF7009"/>
    <property type="match status" value="1"/>
</dbReference>